<dbReference type="NCBIfam" id="NF033452">
    <property type="entry name" value="BREX_1_MTaseX"/>
    <property type="match status" value="1"/>
</dbReference>
<dbReference type="InterPro" id="IPR047939">
    <property type="entry name" value="BREX_1_PglX"/>
</dbReference>
<evidence type="ECO:0000256" key="2">
    <source>
        <dbReference type="ARBA" id="ARBA00022603"/>
    </source>
</evidence>
<proteinExistence type="predicted"/>
<dbReference type="EMBL" id="JBHSTZ010000014">
    <property type="protein sequence ID" value="MFC6380854.1"/>
    <property type="molecule type" value="Genomic_DNA"/>
</dbReference>
<evidence type="ECO:0000313" key="8">
    <source>
        <dbReference type="EMBL" id="MFC6380854.1"/>
    </source>
</evidence>
<protein>
    <recommendedName>
        <fullName evidence="1">site-specific DNA-methyltransferase (adenine-specific)</fullName>
        <ecNumber evidence="1">2.1.1.72</ecNumber>
    </recommendedName>
</protein>
<name>A0ABW1W4X1_9GAMM</name>
<dbReference type="InterPro" id="IPR011639">
    <property type="entry name" value="MethylTrfase_TaqI-like_dom"/>
</dbReference>
<dbReference type="InterPro" id="IPR002052">
    <property type="entry name" value="DNA_methylase_N6_adenine_CS"/>
</dbReference>
<dbReference type="Proteomes" id="UP001596264">
    <property type="component" value="Unassembled WGS sequence"/>
</dbReference>
<dbReference type="Pfam" id="PF07669">
    <property type="entry name" value="Eco57I"/>
    <property type="match status" value="1"/>
</dbReference>
<feature type="coiled-coil region" evidence="6">
    <location>
        <begin position="1173"/>
        <end position="1210"/>
    </location>
</feature>
<dbReference type="PANTHER" id="PTHR33841:SF1">
    <property type="entry name" value="DNA METHYLTRANSFERASE A"/>
    <property type="match status" value="1"/>
</dbReference>
<evidence type="ECO:0000256" key="3">
    <source>
        <dbReference type="ARBA" id="ARBA00022679"/>
    </source>
</evidence>
<reference evidence="9" key="1">
    <citation type="journal article" date="2019" name="Int. J. Syst. Evol. Microbiol.">
        <title>The Global Catalogue of Microorganisms (GCM) 10K type strain sequencing project: providing services to taxonomists for standard genome sequencing and annotation.</title>
        <authorList>
            <consortium name="The Broad Institute Genomics Platform"/>
            <consortium name="The Broad Institute Genome Sequencing Center for Infectious Disease"/>
            <person name="Wu L."/>
            <person name="Ma J."/>
        </authorList>
    </citation>
    <scope>NUCLEOTIDE SEQUENCE [LARGE SCALE GENOMIC DNA]</scope>
    <source>
        <strain evidence="9">CCM 2050</strain>
    </source>
</reference>
<dbReference type="SUPFAM" id="SSF53335">
    <property type="entry name" value="S-adenosyl-L-methionine-dependent methyltransferases"/>
    <property type="match status" value="1"/>
</dbReference>
<gene>
    <name evidence="8" type="primary">pglX</name>
    <name evidence="8" type="ORF">ACFP58_05140</name>
</gene>
<dbReference type="GO" id="GO:0009007">
    <property type="term" value="F:site-specific DNA-methyltransferase (adenine-specific) activity"/>
    <property type="evidence" value="ECO:0007669"/>
    <property type="project" value="UniProtKB-EC"/>
</dbReference>
<sequence length="1329" mass="151565">MAFDQTTRNRLQRFVNSAREILSDEFTRQLQAVYGMDPKQGTVADISSLTHLNNSQRQTAHILRETLEHYLATTPGKSDKDRVKQVLSRIVREQAFTVLNRLAALRMAEARDFLLESVGKGQSSKGFQLYRQLAGTSHGETGDAYRNYLFSLFDEFSIDLAVLFDRYSTQGRLFPRETALLELLAEINHNEIEALWAEDETIGWIYQFWNGRDEIDKMRSASRAPRNSREMAVRNQFFTPRYVVEFLTDNTLGRIWYEMTQGNTALIDSCSYLVRRPTEVFLKSAEQLPETDSVEGESLSQEELLKQPVYIPYRKLKDPRSIRMLDPACGSMHFGLYAFDLYEQIYLEAWQLEQELGPDAFQREANQHALQTSFANIDEFKAQIPKLIIENNIHGVDIDPRAVQIAGLSLWQRAQRAWQQQGVKPQQRPVIVKSNIVCAEPMPGDKDLLKEFTGKLHPPALGQLVEVIFDKMELAGEAGTLLKIEEEIQTAIDNARAQWETKKGSDSISDLFQDELEAATPQQELGFDLYGIDNETFWDDAEQLILKALNDYADRAEFDTDQKRLFAEDAAKGFAFIDLCRKRFDVVLMNPPFGEASSNSKKYIEHNYPHTKSNILASFVERGICIGSPQSRVGAITSRTCLYLPTMSGLREKVLGHTNEIALCADLGDGVLDAMVETSAYVIAPTQSTSLFYRLVTDSNKQELLKECCNINKSNKKVFISNAQNFRKLTDSPYCYWVDHKVIDKINLSTLEEAGATIKVGLQTGDDFRFLRNYWEVSPELVADSWVFYSKTEKAIPWHSPINLIVNWSSSGYEVKNFYDSKGKLRSRPQNIDAYFKPGFSYMNRSSRIVPYLVPKGCIPSAGRSQAFPYEGREIDALAICASNVGSAVARFRGENFGRPKFQVGMIQQLPFIQLSSELNNNLNNTITSAINSAKDYYATDETTLDFIGSPDLTIKYQPKTNFSTLLGHENELSLAHCYGLTAEEYEELQLDLQQAVSLRKVHEETEEAELGVQAATNHLSWLVGRAFGRWQEQVQSVRTNDIYAELPKQPPAFNFENPQNKLGRTGIADLDSLIQALDVIANPDLSEKCLALLGASDWKAYLGKSSKFFSTHYDQYSQNRRYTPIYWPLQTISGSYTLWIYYHRLNEQTLYTCINDFVEPKLAIVTADLNTLRNKSARSTEEEKELAQLTDLEAELKDFRDELLRLAKFWKPNLNDGVQITAAPLWKLFQHKAWQKKLKGTWEKLEDGEYDWAHLAGSIWPERVLRKCHQDRSLAIAHDVEDIFWHEVEIPIMRGKKPTGDTKTEWQPKNLTDTELTALIKQTVIGSK</sequence>
<evidence type="ECO:0000256" key="5">
    <source>
        <dbReference type="ARBA" id="ARBA00047942"/>
    </source>
</evidence>
<dbReference type="PROSITE" id="PS00092">
    <property type="entry name" value="N6_MTASE"/>
    <property type="match status" value="1"/>
</dbReference>
<comment type="caution">
    <text evidence="8">The sequence shown here is derived from an EMBL/GenBank/DDBJ whole genome shotgun (WGS) entry which is preliminary data.</text>
</comment>
<keyword evidence="6" id="KW-0175">Coiled coil</keyword>
<evidence type="ECO:0000256" key="4">
    <source>
        <dbReference type="ARBA" id="ARBA00022691"/>
    </source>
</evidence>
<evidence type="ECO:0000313" key="9">
    <source>
        <dbReference type="Proteomes" id="UP001596264"/>
    </source>
</evidence>
<dbReference type="InterPro" id="IPR029063">
    <property type="entry name" value="SAM-dependent_MTases_sf"/>
</dbReference>
<keyword evidence="2 8" id="KW-0489">Methyltransferase</keyword>
<keyword evidence="3 8" id="KW-0808">Transferase</keyword>
<dbReference type="PANTHER" id="PTHR33841">
    <property type="entry name" value="DNA METHYLTRANSFERASE YEEA-RELATED"/>
    <property type="match status" value="1"/>
</dbReference>
<evidence type="ECO:0000256" key="6">
    <source>
        <dbReference type="SAM" id="Coils"/>
    </source>
</evidence>
<evidence type="ECO:0000259" key="7">
    <source>
        <dbReference type="Pfam" id="PF07669"/>
    </source>
</evidence>
<keyword evidence="9" id="KW-1185">Reference proteome</keyword>
<dbReference type="Gene3D" id="3.40.50.150">
    <property type="entry name" value="Vaccinia Virus protein VP39"/>
    <property type="match status" value="2"/>
</dbReference>
<dbReference type="EC" id="2.1.1.72" evidence="1"/>
<accession>A0ABW1W4X1</accession>
<feature type="domain" description="Type II methyltransferase M.TaqI-like" evidence="7">
    <location>
        <begin position="391"/>
        <end position="658"/>
    </location>
</feature>
<keyword evidence="4" id="KW-0949">S-adenosyl-L-methionine</keyword>
<evidence type="ECO:0000256" key="1">
    <source>
        <dbReference type="ARBA" id="ARBA00011900"/>
    </source>
</evidence>
<dbReference type="GO" id="GO:0032259">
    <property type="term" value="P:methylation"/>
    <property type="evidence" value="ECO:0007669"/>
    <property type="project" value="UniProtKB-KW"/>
</dbReference>
<dbReference type="RefSeq" id="WP_201561159.1">
    <property type="nucleotide sequence ID" value="NZ_CAJGZK010000001.1"/>
</dbReference>
<organism evidence="8 9">
    <name type="scientific">Psychrobacter glacincola</name>
    <dbReference type="NCBI Taxonomy" id="56810"/>
    <lineage>
        <taxon>Bacteria</taxon>
        <taxon>Pseudomonadati</taxon>
        <taxon>Pseudomonadota</taxon>
        <taxon>Gammaproteobacteria</taxon>
        <taxon>Moraxellales</taxon>
        <taxon>Moraxellaceae</taxon>
        <taxon>Psychrobacter</taxon>
    </lineage>
</organism>
<comment type="catalytic activity">
    <reaction evidence="5">
        <text>a 2'-deoxyadenosine in DNA + S-adenosyl-L-methionine = an N(6)-methyl-2'-deoxyadenosine in DNA + S-adenosyl-L-homocysteine + H(+)</text>
        <dbReference type="Rhea" id="RHEA:15197"/>
        <dbReference type="Rhea" id="RHEA-COMP:12418"/>
        <dbReference type="Rhea" id="RHEA-COMP:12419"/>
        <dbReference type="ChEBI" id="CHEBI:15378"/>
        <dbReference type="ChEBI" id="CHEBI:57856"/>
        <dbReference type="ChEBI" id="CHEBI:59789"/>
        <dbReference type="ChEBI" id="CHEBI:90615"/>
        <dbReference type="ChEBI" id="CHEBI:90616"/>
        <dbReference type="EC" id="2.1.1.72"/>
    </reaction>
</comment>
<dbReference type="InterPro" id="IPR050953">
    <property type="entry name" value="N4_N6_ade-DNA_methylase"/>
</dbReference>